<gene>
    <name evidence="2" type="ORF">D9948_19935</name>
</gene>
<accession>A0A5T3EYD8</accession>
<sequence>MTNSRNTLRRAESDIAPVEVDVVITLPLSEYFDTHSPGKTKR</sequence>
<dbReference type="InterPro" id="IPR009440">
    <property type="entry name" value="ParM/StbA_N"/>
</dbReference>
<evidence type="ECO:0000313" key="2">
    <source>
        <dbReference type="EMBL" id="EAN2206215.1"/>
    </source>
</evidence>
<dbReference type="Pfam" id="PF06406">
    <property type="entry name" value="StbA_N"/>
    <property type="match status" value="1"/>
</dbReference>
<name>A0A5T3EYD8_SALER</name>
<organism evidence="2">
    <name type="scientific">Salmonella enterica</name>
    <name type="common">Salmonella choleraesuis</name>
    <dbReference type="NCBI Taxonomy" id="28901"/>
    <lineage>
        <taxon>Bacteria</taxon>
        <taxon>Pseudomonadati</taxon>
        <taxon>Pseudomonadota</taxon>
        <taxon>Gammaproteobacteria</taxon>
        <taxon>Enterobacterales</taxon>
        <taxon>Enterobacteriaceae</taxon>
        <taxon>Salmonella</taxon>
    </lineage>
</organism>
<protein>
    <recommendedName>
        <fullName evidence="1">Plasmid segregation protein ParM/StbA N-terminal domain-containing protein</fullName>
    </recommendedName>
</protein>
<reference evidence="2" key="1">
    <citation type="submission" date="2018-10" db="EMBL/GenBank/DDBJ databases">
        <authorList>
            <consortium name="PulseNet: The National Subtyping Network for Foodborne Disease Surveillance"/>
            <person name="Tarr C.L."/>
            <person name="Trees E."/>
            <person name="Katz L.S."/>
            <person name="Carleton-Romer H.A."/>
            <person name="Stroika S."/>
            <person name="Kucerova Z."/>
            <person name="Roache K.F."/>
            <person name="Sabol A.L."/>
            <person name="Besser J."/>
            <person name="Gerner-Smidt P."/>
        </authorList>
    </citation>
    <scope>NUCLEOTIDE SEQUENCE</scope>
    <source>
        <strain evidence="2">PNUSAS056876</strain>
    </source>
</reference>
<comment type="caution">
    <text evidence="2">The sequence shown here is derived from an EMBL/GenBank/DDBJ whole genome shotgun (WGS) entry which is preliminary data.</text>
</comment>
<proteinExistence type="predicted"/>
<evidence type="ECO:0000259" key="1">
    <source>
        <dbReference type="Pfam" id="PF06406"/>
    </source>
</evidence>
<dbReference type="EMBL" id="AACXKY010000017">
    <property type="protein sequence ID" value="EAN2206215.1"/>
    <property type="molecule type" value="Genomic_DNA"/>
</dbReference>
<feature type="domain" description="Plasmid segregation protein ParM/StbA N-terminal" evidence="1">
    <location>
        <begin position="12"/>
        <end position="36"/>
    </location>
</feature>
<dbReference type="AlphaFoldDB" id="A0A5T3EYD8"/>